<dbReference type="EMBL" id="HG002050">
    <property type="protein sequence ID" value="CDF39529.1"/>
    <property type="molecule type" value="Genomic_DNA"/>
</dbReference>
<gene>
    <name evidence="2" type="ORF">CHC_T00000335001</name>
</gene>
<feature type="compositionally biased region" description="Basic residues" evidence="1">
    <location>
        <begin position="66"/>
        <end position="78"/>
    </location>
</feature>
<reference evidence="3" key="1">
    <citation type="journal article" date="2013" name="Proc. Natl. Acad. Sci. U.S.A.">
        <title>Genome structure and metabolic features in the red seaweed Chondrus crispus shed light on evolution of the Archaeplastida.</title>
        <authorList>
            <person name="Collen J."/>
            <person name="Porcel B."/>
            <person name="Carre W."/>
            <person name="Ball S.G."/>
            <person name="Chaparro C."/>
            <person name="Tonon T."/>
            <person name="Barbeyron T."/>
            <person name="Michel G."/>
            <person name="Noel B."/>
            <person name="Valentin K."/>
            <person name="Elias M."/>
            <person name="Artiguenave F."/>
            <person name="Arun A."/>
            <person name="Aury J.M."/>
            <person name="Barbosa-Neto J.F."/>
            <person name="Bothwell J.H."/>
            <person name="Bouget F.Y."/>
            <person name="Brillet L."/>
            <person name="Cabello-Hurtado F."/>
            <person name="Capella-Gutierrez S."/>
            <person name="Charrier B."/>
            <person name="Cladiere L."/>
            <person name="Cock J.M."/>
            <person name="Coelho S.M."/>
            <person name="Colleoni C."/>
            <person name="Czjzek M."/>
            <person name="Da Silva C."/>
            <person name="Delage L."/>
            <person name="Denoeud F."/>
            <person name="Deschamps P."/>
            <person name="Dittami S.M."/>
            <person name="Gabaldon T."/>
            <person name="Gachon C.M."/>
            <person name="Groisillier A."/>
            <person name="Herve C."/>
            <person name="Jabbari K."/>
            <person name="Katinka M."/>
            <person name="Kloareg B."/>
            <person name="Kowalczyk N."/>
            <person name="Labadie K."/>
            <person name="Leblanc C."/>
            <person name="Lopez P.J."/>
            <person name="McLachlan D.H."/>
            <person name="Meslet-Cladiere L."/>
            <person name="Moustafa A."/>
            <person name="Nehr Z."/>
            <person name="Nyvall Collen P."/>
            <person name="Panaud O."/>
            <person name="Partensky F."/>
            <person name="Poulain J."/>
            <person name="Rensing S.A."/>
            <person name="Rousvoal S."/>
            <person name="Samson G."/>
            <person name="Symeonidi A."/>
            <person name="Weissenbach J."/>
            <person name="Zambounis A."/>
            <person name="Wincker P."/>
            <person name="Boyen C."/>
        </authorList>
    </citation>
    <scope>NUCLEOTIDE SEQUENCE [LARGE SCALE GENOMIC DNA]</scope>
    <source>
        <strain evidence="3">cv. Stackhouse</strain>
    </source>
</reference>
<dbReference type="Gramene" id="CDF39529">
    <property type="protein sequence ID" value="CDF39529"/>
    <property type="gene ID" value="CHC_T00000335001"/>
</dbReference>
<dbReference type="Proteomes" id="UP000012073">
    <property type="component" value="Unassembled WGS sequence"/>
</dbReference>
<feature type="region of interest" description="Disordered" evidence="1">
    <location>
        <begin position="47"/>
        <end position="100"/>
    </location>
</feature>
<organism evidence="2 3">
    <name type="scientific">Chondrus crispus</name>
    <name type="common">Carrageen Irish moss</name>
    <name type="synonym">Polymorpha crispa</name>
    <dbReference type="NCBI Taxonomy" id="2769"/>
    <lineage>
        <taxon>Eukaryota</taxon>
        <taxon>Rhodophyta</taxon>
        <taxon>Florideophyceae</taxon>
        <taxon>Rhodymeniophycidae</taxon>
        <taxon>Gigartinales</taxon>
        <taxon>Gigartinaceae</taxon>
        <taxon>Chondrus</taxon>
    </lineage>
</organism>
<dbReference type="GeneID" id="17321161"/>
<proteinExistence type="predicted"/>
<dbReference type="AlphaFoldDB" id="R7QN74"/>
<keyword evidence="3" id="KW-1185">Reference proteome</keyword>
<dbReference type="KEGG" id="ccp:CHC_T00000335001"/>
<protein>
    <submittedName>
        <fullName evidence="2">Uncharacterized protein</fullName>
    </submittedName>
</protein>
<sequence length="158" mass="18474">MLLYSRAASAPAPPPFLNIEPYRTTLLRLFLRLRYLQILTFPSTASLLHPTHPTHPTHHGSLSRIPHLRRRRRPRRRGPGAMPPAPLARHRQTRHDVRQSSNRPLALCVLPLARLALVIRTQQKHSHQAACLFQRGLRTRRKHRRYHHPARRQSPCSW</sequence>
<name>R7QN74_CHOCR</name>
<accession>R7QN74</accession>
<evidence type="ECO:0000313" key="3">
    <source>
        <dbReference type="Proteomes" id="UP000012073"/>
    </source>
</evidence>
<evidence type="ECO:0000256" key="1">
    <source>
        <dbReference type="SAM" id="MobiDB-lite"/>
    </source>
</evidence>
<dbReference type="RefSeq" id="XP_005713441.1">
    <property type="nucleotide sequence ID" value="XM_005713384.1"/>
</dbReference>
<evidence type="ECO:0000313" key="2">
    <source>
        <dbReference type="EMBL" id="CDF39529.1"/>
    </source>
</evidence>